<organism evidence="1">
    <name type="scientific">Ralstonia solanacearum</name>
    <name type="common">Pseudomonas solanacearum</name>
    <dbReference type="NCBI Taxonomy" id="305"/>
    <lineage>
        <taxon>Bacteria</taxon>
        <taxon>Pseudomonadati</taxon>
        <taxon>Pseudomonadota</taxon>
        <taxon>Betaproteobacteria</taxon>
        <taxon>Burkholderiales</taxon>
        <taxon>Burkholderiaceae</taxon>
        <taxon>Ralstonia</taxon>
        <taxon>Ralstonia solanacearum species complex</taxon>
    </lineage>
</organism>
<gene>
    <name evidence="2" type="ORF">RUN215_v1_420011</name>
    <name evidence="1" type="ORF">TO10_v1_380230</name>
</gene>
<name>A0A0S4WH43_RALSL</name>
<dbReference type="EMBL" id="LN899827">
    <property type="protein sequence ID" value="CUV45807.1"/>
    <property type="molecule type" value="Genomic_DNA"/>
</dbReference>
<evidence type="ECO:0000313" key="1">
    <source>
        <dbReference type="EMBL" id="CUV45807.1"/>
    </source>
</evidence>
<accession>A0A0S4WH43</accession>
<dbReference type="AlphaFoldDB" id="A0A0S4WH43"/>
<evidence type="ECO:0000313" key="2">
    <source>
        <dbReference type="EMBL" id="CUV54932.1"/>
    </source>
</evidence>
<proteinExistence type="predicted"/>
<protein>
    <submittedName>
        <fullName evidence="1">Uncharacterized protein</fullName>
    </submittedName>
</protein>
<reference evidence="1" key="1">
    <citation type="submission" date="2015-10" db="EMBL/GenBank/DDBJ databases">
        <authorList>
            <person name="Gilbert D.G."/>
        </authorList>
    </citation>
    <scope>NUCLEOTIDE SEQUENCE</scope>
    <source>
        <strain evidence="1">Phyl III-seqv23</strain>
    </source>
</reference>
<dbReference type="EMBL" id="LN899820">
    <property type="protein sequence ID" value="CUV54932.1"/>
    <property type="molecule type" value="Genomic_DNA"/>
</dbReference>
<sequence>MAGAALLVRLDMTVGMQNRVAGKCGSAAMAAGDVFGCERAACLWRGEARILGGKRRPVWSGQKKARNPAGFEFSDLNCP</sequence>